<name>A0A1H6FV24_9EURY</name>
<organism evidence="2 3">
    <name type="scientific">Natronorubrum sediminis</name>
    <dbReference type="NCBI Taxonomy" id="640943"/>
    <lineage>
        <taxon>Archaea</taxon>
        <taxon>Methanobacteriati</taxon>
        <taxon>Methanobacteriota</taxon>
        <taxon>Stenosarchaea group</taxon>
        <taxon>Halobacteria</taxon>
        <taxon>Halobacteriales</taxon>
        <taxon>Natrialbaceae</taxon>
        <taxon>Natronorubrum</taxon>
    </lineage>
</organism>
<gene>
    <name evidence="2" type="ORF">SAMN04487967_1698</name>
</gene>
<protein>
    <submittedName>
        <fullName evidence="2">Uncharacterized protein</fullName>
    </submittedName>
</protein>
<feature type="transmembrane region" description="Helical" evidence="1">
    <location>
        <begin position="250"/>
        <end position="269"/>
    </location>
</feature>
<dbReference type="AlphaFoldDB" id="A0A1H6FV24"/>
<evidence type="ECO:0000313" key="3">
    <source>
        <dbReference type="Proteomes" id="UP000199112"/>
    </source>
</evidence>
<feature type="transmembrane region" description="Helical" evidence="1">
    <location>
        <begin position="87"/>
        <end position="109"/>
    </location>
</feature>
<dbReference type="EMBL" id="FNWL01000002">
    <property type="protein sequence ID" value="SEH14639.1"/>
    <property type="molecule type" value="Genomic_DNA"/>
</dbReference>
<keyword evidence="3" id="KW-1185">Reference proteome</keyword>
<sequence>MGNDDGFIVEIDPGTVVEDKVIIEEPEIGNKDTDELLNEFILSGKNVGEYEKARVNYYRFKNWFPIIVIFGYLLSIILYAWGEEGGILEMFAPFLLIISLIIGGLVFILRHIFKNRAENQDITPEEATYHRLATAIMKYRDESSDIDQVESNLRSVRNLLSQGRNQPFNTPMNDDMISYLENIEKSESDAVLRNSFPVLANKMIRYLSVLQKDPIDEFLQSYLESEIQSGEPTTKRMVESYFRDLLDNRILKISSPFILSAPLLLMIYIYVGQTAAQFVLLAVIAISQIYYNISDDS</sequence>
<evidence type="ECO:0000256" key="1">
    <source>
        <dbReference type="SAM" id="Phobius"/>
    </source>
</evidence>
<feature type="transmembrane region" description="Helical" evidence="1">
    <location>
        <begin position="62"/>
        <end position="81"/>
    </location>
</feature>
<keyword evidence="1" id="KW-0472">Membrane</keyword>
<dbReference type="RefSeq" id="WP_139305389.1">
    <property type="nucleotide sequence ID" value="NZ_FNWL01000002.1"/>
</dbReference>
<proteinExistence type="predicted"/>
<dbReference type="Proteomes" id="UP000199112">
    <property type="component" value="Unassembled WGS sequence"/>
</dbReference>
<reference evidence="3" key="1">
    <citation type="submission" date="2016-10" db="EMBL/GenBank/DDBJ databases">
        <authorList>
            <person name="Varghese N."/>
            <person name="Submissions S."/>
        </authorList>
    </citation>
    <scope>NUCLEOTIDE SEQUENCE [LARGE SCALE GENOMIC DNA]</scope>
    <source>
        <strain evidence="3">CGMCC 1.8981</strain>
    </source>
</reference>
<feature type="transmembrane region" description="Helical" evidence="1">
    <location>
        <begin position="275"/>
        <end position="293"/>
    </location>
</feature>
<keyword evidence="1" id="KW-0812">Transmembrane</keyword>
<accession>A0A1H6FV24</accession>
<keyword evidence="1" id="KW-1133">Transmembrane helix</keyword>
<evidence type="ECO:0000313" key="2">
    <source>
        <dbReference type="EMBL" id="SEH14639.1"/>
    </source>
</evidence>